<dbReference type="EMBL" id="CADIKM010000009">
    <property type="protein sequence ID" value="CAB3787510.1"/>
    <property type="molecule type" value="Genomic_DNA"/>
</dbReference>
<evidence type="ECO:0000313" key="1">
    <source>
        <dbReference type="EMBL" id="CAB3787510.1"/>
    </source>
</evidence>
<protein>
    <submittedName>
        <fullName evidence="1">Uncharacterized protein</fullName>
    </submittedName>
</protein>
<sequence>MPLTSLVREAVMLRESLGEEVERLGPELFEFGGRHCDRIVTAVLERL</sequence>
<gene>
    <name evidence="1" type="ORF">LMG28138_02435</name>
</gene>
<reference evidence="1 2" key="1">
    <citation type="submission" date="2020-04" db="EMBL/GenBank/DDBJ databases">
        <authorList>
            <person name="De Canck E."/>
        </authorList>
    </citation>
    <scope>NUCLEOTIDE SEQUENCE [LARGE SCALE GENOMIC DNA]</scope>
    <source>
        <strain evidence="1 2">LMG 28138</strain>
    </source>
</reference>
<dbReference type="AlphaFoldDB" id="A0A6S7CDZ4"/>
<dbReference type="Proteomes" id="UP000494115">
    <property type="component" value="Unassembled WGS sequence"/>
</dbReference>
<dbReference type="RefSeq" id="WP_246257267.1">
    <property type="nucleotide sequence ID" value="NZ_CADIKM010000009.1"/>
</dbReference>
<accession>A0A6S7CDZ4</accession>
<proteinExistence type="predicted"/>
<keyword evidence="2" id="KW-1185">Reference proteome</keyword>
<organism evidence="1 2">
    <name type="scientific">Pararobbsia alpina</name>
    <dbReference type="NCBI Taxonomy" id="621374"/>
    <lineage>
        <taxon>Bacteria</taxon>
        <taxon>Pseudomonadati</taxon>
        <taxon>Pseudomonadota</taxon>
        <taxon>Betaproteobacteria</taxon>
        <taxon>Burkholderiales</taxon>
        <taxon>Burkholderiaceae</taxon>
        <taxon>Pararobbsia</taxon>
    </lineage>
</organism>
<name>A0A6S7CDZ4_9BURK</name>
<evidence type="ECO:0000313" key="2">
    <source>
        <dbReference type="Proteomes" id="UP000494115"/>
    </source>
</evidence>